<comment type="similarity">
    <text evidence="5">Belongs to the STT3 family.</text>
</comment>
<dbReference type="EC" id="2.4.99.21" evidence="6"/>
<dbReference type="GO" id="GO:0005886">
    <property type="term" value="C:plasma membrane"/>
    <property type="evidence" value="ECO:0007669"/>
    <property type="project" value="UniProtKB-SubCell"/>
</dbReference>
<evidence type="ECO:0000256" key="4">
    <source>
        <dbReference type="ARBA" id="ARBA00004922"/>
    </source>
</evidence>
<feature type="transmembrane region" description="Helical" evidence="17">
    <location>
        <begin position="154"/>
        <end position="175"/>
    </location>
</feature>
<dbReference type="EMBL" id="KF900583">
    <property type="protein sequence ID" value="AIF00179.1"/>
    <property type="molecule type" value="Genomic_DNA"/>
</dbReference>
<evidence type="ECO:0000256" key="13">
    <source>
        <dbReference type="ARBA" id="ARBA00023136"/>
    </source>
</evidence>
<name>A0A075G937_9EURY</name>
<evidence type="ECO:0000256" key="2">
    <source>
        <dbReference type="ARBA" id="ARBA00001946"/>
    </source>
</evidence>
<keyword evidence="8 19" id="KW-0808">Transferase</keyword>
<evidence type="ECO:0000256" key="11">
    <source>
        <dbReference type="ARBA" id="ARBA00022842"/>
    </source>
</evidence>
<proteinExistence type="inferred from homology"/>
<dbReference type="InterPro" id="IPR048307">
    <property type="entry name" value="STT3_N"/>
</dbReference>
<keyword evidence="7 19" id="KW-0328">Glycosyltransferase</keyword>
<feature type="transmembrane region" description="Helical" evidence="17">
    <location>
        <begin position="253"/>
        <end position="271"/>
    </location>
</feature>
<dbReference type="GO" id="GO:0046872">
    <property type="term" value="F:metal ion binding"/>
    <property type="evidence" value="ECO:0007669"/>
    <property type="project" value="UniProtKB-KW"/>
</dbReference>
<dbReference type="Gene3D" id="3.40.50.12610">
    <property type="match status" value="1"/>
</dbReference>
<comment type="subcellular location">
    <subcellularLocation>
        <location evidence="3">Cell membrane</location>
        <topology evidence="3">Multi-pass membrane protein</topology>
    </subcellularLocation>
</comment>
<feature type="transmembrane region" description="Helical" evidence="17">
    <location>
        <begin position="3187"/>
        <end position="3206"/>
    </location>
</feature>
<comment type="pathway">
    <text evidence="4">Protein modification; protein glycosylation.</text>
</comment>
<keyword evidence="13 17" id="KW-0472">Membrane</keyword>
<evidence type="ECO:0000259" key="18">
    <source>
        <dbReference type="Pfam" id="PF02516"/>
    </source>
</evidence>
<organism evidence="19">
    <name type="scientific">uncultured marine group II/III euryarchaeote KM3_12_E03</name>
    <dbReference type="NCBI Taxonomy" id="1457859"/>
    <lineage>
        <taxon>Archaea</taxon>
        <taxon>Methanobacteriati</taxon>
        <taxon>Methanobacteriota</taxon>
        <taxon>environmental samples</taxon>
    </lineage>
</organism>
<feature type="transmembrane region" description="Helical" evidence="17">
    <location>
        <begin position="109"/>
        <end position="142"/>
    </location>
</feature>
<feature type="transmembrane region" description="Helical" evidence="17">
    <location>
        <begin position="771"/>
        <end position="793"/>
    </location>
</feature>
<evidence type="ECO:0000256" key="3">
    <source>
        <dbReference type="ARBA" id="ARBA00004651"/>
    </source>
</evidence>
<dbReference type="GO" id="GO:0004576">
    <property type="term" value="F:oligosaccharyl transferase activity"/>
    <property type="evidence" value="ECO:0007669"/>
    <property type="project" value="InterPro"/>
</dbReference>
<evidence type="ECO:0000313" key="19">
    <source>
        <dbReference type="EMBL" id="AIF00179.1"/>
    </source>
</evidence>
<feature type="transmembrane region" description="Helical" evidence="17">
    <location>
        <begin position="208"/>
        <end position="229"/>
    </location>
</feature>
<feature type="transmembrane region" description="Helical" evidence="17">
    <location>
        <begin position="354"/>
        <end position="373"/>
    </location>
</feature>
<reference evidence="19" key="1">
    <citation type="journal article" date="2014" name="Genome Biol. Evol.">
        <title>Pangenome evidence for extensive interdomain horizontal transfer affecting lineage core and shell genes in uncultured planktonic thaumarchaeota and euryarchaeota.</title>
        <authorList>
            <person name="Deschamps P."/>
            <person name="Zivanovic Y."/>
            <person name="Moreira D."/>
            <person name="Rodriguez-Valera F."/>
            <person name="Lopez-Garcia P."/>
        </authorList>
    </citation>
    <scope>NUCLEOTIDE SEQUENCE</scope>
</reference>
<dbReference type="UniPathway" id="UPA00378"/>
<feature type="transmembrane region" description="Helical" evidence="17">
    <location>
        <begin position="713"/>
        <end position="737"/>
    </location>
</feature>
<feature type="transmembrane region" description="Helical" evidence="17">
    <location>
        <begin position="878"/>
        <end position="900"/>
    </location>
</feature>
<dbReference type="InterPro" id="IPR003674">
    <property type="entry name" value="Oligo_trans_STT3"/>
</dbReference>
<keyword evidence="11" id="KW-0460">Magnesium</keyword>
<feature type="transmembrane region" description="Helical" evidence="17">
    <location>
        <begin position="524"/>
        <end position="544"/>
    </location>
</feature>
<evidence type="ECO:0000256" key="9">
    <source>
        <dbReference type="ARBA" id="ARBA00022692"/>
    </source>
</evidence>
<evidence type="ECO:0000256" key="15">
    <source>
        <dbReference type="ARBA" id="ARBA00030679"/>
    </source>
</evidence>
<dbReference type="PANTHER" id="PTHR13872">
    <property type="entry name" value="DOLICHYL-DIPHOSPHOOLIGOSACCHARIDE--PROTEIN GLYCOSYLTRANSFERASE SUBUNIT"/>
    <property type="match status" value="1"/>
</dbReference>
<feature type="transmembrane region" description="Helical" evidence="17">
    <location>
        <begin position="556"/>
        <end position="573"/>
    </location>
</feature>
<protein>
    <recommendedName>
        <fullName evidence="6">dolichyl-phosphooligosaccharide-protein glycotransferase</fullName>
        <ecNumber evidence="6">2.4.99.21</ecNumber>
    </recommendedName>
    <alternativeName>
        <fullName evidence="15">Oligosaccharyl transferase</fullName>
    </alternativeName>
</protein>
<comment type="cofactor">
    <cofactor evidence="1">
        <name>Mn(2+)</name>
        <dbReference type="ChEBI" id="CHEBI:29035"/>
    </cofactor>
</comment>
<feature type="transmembrane region" description="Helical" evidence="17">
    <location>
        <begin position="497"/>
        <end position="517"/>
    </location>
</feature>
<dbReference type="CDD" id="cd06174">
    <property type="entry name" value="MFS"/>
    <property type="match status" value="1"/>
</dbReference>
<feature type="transmembrane region" description="Helical" evidence="17">
    <location>
        <begin position="687"/>
        <end position="706"/>
    </location>
</feature>
<evidence type="ECO:0000256" key="14">
    <source>
        <dbReference type="ARBA" id="ARBA00023211"/>
    </source>
</evidence>
<keyword evidence="14" id="KW-0464">Manganese</keyword>
<evidence type="ECO:0000256" key="12">
    <source>
        <dbReference type="ARBA" id="ARBA00022989"/>
    </source>
</evidence>
<gene>
    <name evidence="19" type="primary">STT3</name>
</gene>
<feature type="transmembrane region" description="Helical" evidence="17">
    <location>
        <begin position="606"/>
        <end position="624"/>
    </location>
</feature>
<comment type="catalytic activity">
    <reaction evidence="16">
        <text>an archaeal dolichyl phosphooligosaccharide + [protein]-L-asparagine = an archaeal dolichyl phosphate + a glycoprotein with the oligosaccharide chain attached by N-beta-D-glycosyl linkage to a protein L-asparagine.</text>
        <dbReference type="EC" id="2.4.99.21"/>
    </reaction>
</comment>
<feature type="transmembrane region" description="Helical" evidence="17">
    <location>
        <begin position="805"/>
        <end position="826"/>
    </location>
</feature>
<feature type="transmembrane region" description="Helical" evidence="17">
    <location>
        <begin position="630"/>
        <end position="647"/>
    </location>
</feature>
<feature type="transmembrane region" description="Helical" evidence="17">
    <location>
        <begin position="832"/>
        <end position="857"/>
    </location>
</feature>
<feature type="domain" description="Oligosaccharyl transferase STT3 N-terminal" evidence="18">
    <location>
        <begin position="436"/>
        <end position="797"/>
    </location>
</feature>
<evidence type="ECO:0000256" key="8">
    <source>
        <dbReference type="ARBA" id="ARBA00022679"/>
    </source>
</evidence>
<evidence type="ECO:0000256" key="5">
    <source>
        <dbReference type="ARBA" id="ARBA00010810"/>
    </source>
</evidence>
<feature type="transmembrane region" description="Helical" evidence="17">
    <location>
        <begin position="46"/>
        <end position="65"/>
    </location>
</feature>
<evidence type="ECO:0000256" key="6">
    <source>
        <dbReference type="ARBA" id="ARBA00012602"/>
    </source>
</evidence>
<keyword evidence="10" id="KW-0479">Metal-binding</keyword>
<evidence type="ECO:0000256" key="10">
    <source>
        <dbReference type="ARBA" id="ARBA00022723"/>
    </source>
</evidence>
<accession>A0A075G937</accession>
<feature type="transmembrane region" description="Helical" evidence="17">
    <location>
        <begin position="396"/>
        <end position="416"/>
    </location>
</feature>
<feature type="transmembrane region" description="Helical" evidence="17">
    <location>
        <begin position="654"/>
        <end position="675"/>
    </location>
</feature>
<dbReference type="PANTHER" id="PTHR13872:SF1">
    <property type="entry name" value="DOLICHYL-DIPHOSPHOOLIGOSACCHARIDE--PROTEIN GLYCOSYLTRANSFERASE SUBUNIT STT3B"/>
    <property type="match status" value="1"/>
</dbReference>
<evidence type="ECO:0000256" key="1">
    <source>
        <dbReference type="ARBA" id="ARBA00001936"/>
    </source>
</evidence>
<feature type="transmembrane region" description="Helical" evidence="17">
    <location>
        <begin position="291"/>
        <end position="309"/>
    </location>
</feature>
<feature type="transmembrane region" description="Helical" evidence="17">
    <location>
        <begin position="77"/>
        <end position="97"/>
    </location>
</feature>
<evidence type="ECO:0000256" key="7">
    <source>
        <dbReference type="ARBA" id="ARBA00022676"/>
    </source>
</evidence>
<comment type="cofactor">
    <cofactor evidence="2">
        <name>Mg(2+)</name>
        <dbReference type="ChEBI" id="CHEBI:18420"/>
    </cofactor>
</comment>
<keyword evidence="12 17" id="KW-1133">Transmembrane helix</keyword>
<evidence type="ECO:0000256" key="16">
    <source>
        <dbReference type="ARBA" id="ARBA00034066"/>
    </source>
</evidence>
<evidence type="ECO:0000256" key="17">
    <source>
        <dbReference type="SAM" id="Phobius"/>
    </source>
</evidence>
<sequence>MATVKKRGQVAPTLKVVRLTTTEVMEMENEGNASVLRNVAWGLARAPLAALILLLMTMAMYPLGVTYDQETAIMTQVLPFVLLTIGAMFGSVPRIIFSNLGVKPAQVTLLIYSPLIIAAAIPQLILGDTLLGVLFLTLALGVHVFDRVGRNDEANLFIWIVMGFYAALSFAAVAAPSWDGTQFVNGAWLPDITENVWGSMDGHREATAFLFFNGWMIAILTGVLVTLGIRGRFAKPSTKGWFSNLPEKINDKAFIPLFAAFGVWLAAHLISEASFFSVTEVQRVSGDSLGVWWPLFTGIISLLTAYCFAENMRTRGGLIAMNWFIYSVGSFHENGIIMDGSQEWHSYFSGNNGLFVWFFIFFWLNVLVVMLSVKGKLGDSSPRRTPGLAKQFWSEHWYGITVGAALFFGLLVRVVWNVIPFMNASGTHEWDLTGGSDPWYMMRTVEYILAEHNHFIIDMDRSYPLGAINPRPPLFSWSLAVGGMMLAPLLDVPASEAVWWSVAALPAIYGALTVLPIAGIGNRFFGRATGAVAAWLIALMPGHVGHSTFALADHDAFAILFLSLGFYFWLKAVKAAGDDKMVANANWTPAYLFKGIKATFEKRQGAIANAILSGIAFSTVALGWKGFVYGLGIVFLAFFAQIVINQFRRRDSMALYVSAMTMMLVTFLIPMPFYAHMQLGLVFDASGFQPMFYIVGFTFAAGWVSVSFRDKPWLLVLVSGGALAGVILGALWLIQFIGLYNGWDVLFTGGYYLSKNKIFDTIAEAQAPSRAMLFASFGPIVALAALFAGFVALWQGLRRRDSSRLVLAIWILVAGVMAWRAGRFIFNATPPVAVMGAWAFVIMWQWVGGTDFAKAWRRLGIGSPRARFSSTTKTARKFPGIVPILMVFMLVGAQHAAYGLDSGIPSGNSKAKDVDSNIYNITPNILRAEDPIFGWSFLDSTQYNPPSNCRGTTKESSCWYMGAFGPGFNGQYWNEGYQWLEEQDADVPFGQRPAFVSWWDYGFQALAQGKHPTVADNFQSGIPAAGNMLLAQSDHDLLSLYTMTLAEGDLRYNDGTFTPDFQRTLEKHFTDSQIEEFLLLNTLGGENGVDDLRDRSFSITKKAGPISLGEGHLLDYNGMPTSATIYRVYDSEEQIGGDFNNENDALIQFNQSKDRNDEVVDEFTHQVIGNYWYTKDIVESFDDVSSSIHRQNARLALGRVFLTTVMDMPELVDMYHQLTNDITYTVADSEGNPGDTITRNHDIRYFGVDNRLYPTGGSYQSSGGNPTGIFYAPTTLAGLDPETYMKTWYVTQRGSSNFVVDMTQDEYEEQYKNDIIMSESQDVDIIQAVDLRVDQEPEFFDTMVARTYIGYGSPQLGLPGKVAQPGQHFDLRGSTNSSLQYAYPLPGAMMSNFVIANWYDDEATNSTPWYDANTGVKILKYYSGATLSGEVKLGDFGVVPKARLLIERDAYSGEDIFDEDPREYWIPIGSVDADENGRYEFRVPAGHIRVTAFSGFAEDAQVLRNQDRDAIVSAQNDFQEWQGWFSDILGQSTEDGRSVNPITGILANVSGGKLLGEMDFNVTGAQADTNGGAVISKSLTIEASSATGIVTWEGHSSFDGTPLSSHELIFTDIWTEEELEHIWTTNGTVVSTDEHPRVFRGEGEVTFTGAGLVVTDGEVLVSDFTGNYTRQIANNHSFTGVGTFSGNGQFVGDITSGETISTCVNDTIPESSEICTLESSNPVTYLFSGTFDGTGKVTANGSVDYTATLYRETLVGNGIFFTDGTDESLETYGTINGSGTFSGAGIFNGPMVEPGSFHLVDALPGSYRVFVVLPNGNVTRLSTPLEVDTTATSGVELRLPGSWLEGELVWFDGEPIANTELYLTEVSIDEEATEPCTEVLFAPCIIYTDENGSFGYGPIPDGSYEMVMDADGDGFNECVPWRTPATVQFCDGRAAVAATIDPMNFTMASNDAAVPMHYDMEFTLMKDLGGGSVEPITDEVINFHSMILTDDEYIESIYDNESGTYRVELPEGEWIANTSSDGDLMLWEEFEVTEDITGINWMLRRSINVSGQILVDTGKAEAPEEGVPNIEVKFQWGGITTSVQTSYGSDAGNFSVFLPEGVEVNMTTVSIANQMSNGTNFMVSDDVSPIILRVEGGLSVDGMLYLFENETAYTPHVPGFTEVQLHAYQVDRDVHWYFDIDPETGRFSQKLMQGNWTLGVSDERLNVDELQLEVSDLNIEQISNVELIANPDNITVDITAFLDHSFDGNSSNGTFVNIDFAFVPVSGGGVGTRLNITADEMSNGHIITSLQPGAYTIAIDAQDKINGSDFDTVLIDNELILELGLDNTTTEYAELILEPLWKLEANLTNQSGGILDNITVIFNSVDSEDTFQILSDENGTISDYIPEGDWVVVVDRTLVADTYEQFRGVLTANETSSRTGLTWRSLESAEVAIHLSEGDTGDPLTGFSLIATSSDGYGEVVLPYTDDQGDMVGYLFPGDWVVSLNRSESMDRWVLEDQQLATLSAGQNLSNINFSVEHWVTLGGNLFWDLDSDDEYDFNEGVEGANITVSGGGLDTPVNLTSSAYGTWQLFVPSQNNYSIEASQLGFTSVSIVAQVSTISNSTDLELTAGNVTISGIVDYVQMEVWDEFSDDIVLTLIPASGIERDSRTPTKVMAGDGSWDGEWVADVEPGDWVLSATVVDEGIVGITIVEADVHDGAQVNLTMIQGGTLSLSTNWIDFDGESHDLSETSVAGAEIIGIPEIKVTILGVISWNETVDSNGQINFLLPAGDLYLEGVFETNERGMAMVYRAGLTSSIAAQQEAPAVTFNYNRILEHSIDFNVTSISGAEQTEDSNEEVNALYDNQTAYQVIEFTVNLTYNGNEAFDEYTVGTVFDAEDGEHWNIEFFNGTDENGTELWAETTPVTLGLDGEDTATVRMRVTTADVEDAQSISGGHVIKLRTTHSTGTFSEYVIKVHIPQTYSIEIVTSPGDTIGVFPGEEKRVEFVIQNTGNGQDVLGFDIDTSWLPEGWSATGPSESPWAYGEERTYSFTIFAPAGADTTPFTLTLNINSSDGTAYDPIELEVKAAKPILNFVKENTGTFNDDDAVSGKSNKMIVVIENTGLVGAKTIRVNITIEGYDDIYILSEAQDIAIGSTAEYILFIDLDGVGIGNQNFVFTLQSEFGLDLDADSDESITRALKVATPPPESVNVWVPLIIIAAFILGFIGFRRIRDSISGQMPF</sequence>
<dbReference type="Pfam" id="PF02516">
    <property type="entry name" value="STT3"/>
    <property type="match status" value="1"/>
</dbReference>
<keyword evidence="9 17" id="KW-0812">Transmembrane</keyword>